<dbReference type="EMBL" id="CADIJR010000064">
    <property type="protein sequence ID" value="CAB3691861.1"/>
    <property type="molecule type" value="Genomic_DNA"/>
</dbReference>
<dbReference type="InterPro" id="IPR032623">
    <property type="entry name" value="FecR_N"/>
</dbReference>
<protein>
    <submittedName>
        <fullName evidence="4">Protein FecR</fullName>
    </submittedName>
</protein>
<dbReference type="PANTHER" id="PTHR30273">
    <property type="entry name" value="PERIPLASMIC SIGNAL SENSOR AND SIGMA FACTOR ACTIVATOR FECR-RELATED"/>
    <property type="match status" value="1"/>
</dbReference>
<dbReference type="GO" id="GO:0016989">
    <property type="term" value="F:sigma factor antagonist activity"/>
    <property type="evidence" value="ECO:0007669"/>
    <property type="project" value="TreeGrafter"/>
</dbReference>
<sequence>MSARRAIPDAIAEEAALWVVRLSAGDAAERAAAQAGLDAWMRQSPAHEAAVSHLRQVVDSMQGLRGEDAAAAGAARAGFEAAFVHAGRKRARRLLLSAGAFLLAATVAWTALQGDSLPYLMADARSATGEWRSQVLEDGTQVTLASNSAINLRFDTRRRELELVRGEVLVNVAKDASRPFVVSTPEARLTALGTRYVVERREGVTILTVIESRVRVETAGGGEGVRAVAPGGAAATPALVVEAGQRVVIARSGAGKVETIDPREIADAWKHHHLVVRDRPLTDVLDELGRYRPGRIFYDRAALAGVRMVVVLPLDDTDRALRLLQESVPGLTLTSLTPYLVWVGRGAPVAAR</sequence>
<keyword evidence="1" id="KW-0812">Transmembrane</keyword>
<feature type="transmembrane region" description="Helical" evidence="1">
    <location>
        <begin position="94"/>
        <end position="112"/>
    </location>
</feature>
<dbReference type="Pfam" id="PF16220">
    <property type="entry name" value="DUF4880"/>
    <property type="match status" value="1"/>
</dbReference>
<dbReference type="Gene3D" id="2.60.120.1440">
    <property type="match status" value="1"/>
</dbReference>
<dbReference type="Pfam" id="PF04773">
    <property type="entry name" value="FecR"/>
    <property type="match status" value="1"/>
</dbReference>
<dbReference type="PANTHER" id="PTHR30273:SF2">
    <property type="entry name" value="PROTEIN FECR"/>
    <property type="match status" value="1"/>
</dbReference>
<keyword evidence="1" id="KW-0472">Membrane</keyword>
<feature type="domain" description="FecR N-terminal" evidence="3">
    <location>
        <begin position="13"/>
        <end position="56"/>
    </location>
</feature>
<name>A0A6J5B4Y3_9BURK</name>
<keyword evidence="1" id="KW-1133">Transmembrane helix</keyword>
<dbReference type="AlphaFoldDB" id="A0A6J5B4Y3"/>
<accession>A0A6J5B4Y3</accession>
<evidence type="ECO:0000259" key="3">
    <source>
        <dbReference type="Pfam" id="PF16220"/>
    </source>
</evidence>
<feature type="domain" description="FecR protein" evidence="2">
    <location>
        <begin position="124"/>
        <end position="215"/>
    </location>
</feature>
<dbReference type="RefSeq" id="WP_054430411.1">
    <property type="nucleotide sequence ID" value="NZ_CADIJR010000064.1"/>
</dbReference>
<dbReference type="PIRSF" id="PIRSF018266">
    <property type="entry name" value="FecR"/>
    <property type="match status" value="1"/>
</dbReference>
<dbReference type="InterPro" id="IPR012373">
    <property type="entry name" value="Ferrdict_sens_TM"/>
</dbReference>
<dbReference type="GeneID" id="92900671"/>
<dbReference type="Proteomes" id="UP000507979">
    <property type="component" value="Unassembled WGS sequence"/>
</dbReference>
<keyword evidence="5" id="KW-1185">Reference proteome</keyword>
<evidence type="ECO:0000313" key="4">
    <source>
        <dbReference type="EMBL" id="CAB3691861.1"/>
    </source>
</evidence>
<dbReference type="InterPro" id="IPR006860">
    <property type="entry name" value="FecR"/>
</dbReference>
<evidence type="ECO:0000259" key="2">
    <source>
        <dbReference type="Pfam" id="PF04773"/>
    </source>
</evidence>
<gene>
    <name evidence="4" type="primary">fecR_29</name>
    <name evidence="4" type="ORF">LMG26845_04787</name>
</gene>
<organism evidence="4 5">
    <name type="scientific">Achromobacter insuavis</name>
    <dbReference type="NCBI Taxonomy" id="1287735"/>
    <lineage>
        <taxon>Bacteria</taxon>
        <taxon>Pseudomonadati</taxon>
        <taxon>Pseudomonadota</taxon>
        <taxon>Betaproteobacteria</taxon>
        <taxon>Burkholderiales</taxon>
        <taxon>Alcaligenaceae</taxon>
        <taxon>Achromobacter</taxon>
    </lineage>
</organism>
<evidence type="ECO:0000313" key="5">
    <source>
        <dbReference type="Proteomes" id="UP000507979"/>
    </source>
</evidence>
<evidence type="ECO:0000256" key="1">
    <source>
        <dbReference type="SAM" id="Phobius"/>
    </source>
</evidence>
<proteinExistence type="predicted"/>
<reference evidence="4 5" key="1">
    <citation type="submission" date="2020-04" db="EMBL/GenBank/DDBJ databases">
        <authorList>
            <person name="De Canck E."/>
        </authorList>
    </citation>
    <scope>NUCLEOTIDE SEQUENCE [LARGE SCALE GENOMIC DNA]</scope>
    <source>
        <strain evidence="4 5">LMG 26845</strain>
    </source>
</reference>